<keyword evidence="6" id="KW-0472">Membrane</keyword>
<evidence type="ECO:0000256" key="6">
    <source>
        <dbReference type="SAM" id="Phobius"/>
    </source>
</evidence>
<dbReference type="Pfam" id="PF00643">
    <property type="entry name" value="zf-B_box"/>
    <property type="match status" value="1"/>
</dbReference>
<protein>
    <submittedName>
        <fullName evidence="9">Uncharacterized protein</fullName>
    </submittedName>
</protein>
<dbReference type="GO" id="GO:0008270">
    <property type="term" value="F:zinc ion binding"/>
    <property type="evidence" value="ECO:0007669"/>
    <property type="project" value="UniProtKB-KW"/>
</dbReference>
<dbReference type="KEGG" id="clum:117745690"/>
<dbReference type="SMART" id="SM00184">
    <property type="entry name" value="RING"/>
    <property type="match status" value="1"/>
</dbReference>
<dbReference type="CDD" id="cd19769">
    <property type="entry name" value="Bbox2_TRIM16-like"/>
    <property type="match status" value="1"/>
</dbReference>
<evidence type="ECO:0000256" key="2">
    <source>
        <dbReference type="ARBA" id="ARBA00022771"/>
    </source>
</evidence>
<dbReference type="SUPFAM" id="SSF49899">
    <property type="entry name" value="Concanavalin A-like lectins/glucanases"/>
    <property type="match status" value="1"/>
</dbReference>
<dbReference type="PROSITE" id="PS00518">
    <property type="entry name" value="ZF_RING_1"/>
    <property type="match status" value="1"/>
</dbReference>
<dbReference type="SUPFAM" id="SSF57850">
    <property type="entry name" value="RING/U-box"/>
    <property type="match status" value="1"/>
</dbReference>
<feature type="domain" description="B box-type" evidence="8">
    <location>
        <begin position="144"/>
        <end position="188"/>
    </location>
</feature>
<dbReference type="RefSeq" id="XP_034410079.1">
    <property type="nucleotide sequence ID" value="XM_034554188.1"/>
</dbReference>
<dbReference type="PANTHER" id="PTHR25465:SF32">
    <property type="entry name" value="BLOODTHIRSTY-RELATED GENE FAMILY, MEMBER 16 ISOFORM X1-RELATED"/>
    <property type="match status" value="1"/>
</dbReference>
<dbReference type="SUPFAM" id="SSF57845">
    <property type="entry name" value="B-box zinc-binding domain"/>
    <property type="match status" value="1"/>
</dbReference>
<keyword evidence="1" id="KW-0479">Metal-binding</keyword>
<evidence type="ECO:0000256" key="5">
    <source>
        <dbReference type="SAM" id="MobiDB-lite"/>
    </source>
</evidence>
<dbReference type="InterPro" id="IPR017907">
    <property type="entry name" value="Znf_RING_CS"/>
</dbReference>
<dbReference type="Ensembl" id="ENSCLMT00005014648.1">
    <property type="protein sequence ID" value="ENSCLMP00005013708.1"/>
    <property type="gene ID" value="ENSCLMG00005007260.1"/>
</dbReference>
<evidence type="ECO:0000256" key="4">
    <source>
        <dbReference type="PROSITE-ProRule" id="PRU00024"/>
    </source>
</evidence>
<sequence>MATASSFLSEDQFLCAICLDVFTEPVSIPCGHNFCKACIHKHWENKEQCQCPLCNEKFNQGLKLRVNTGFREVVEKFKEHYATADNNSLAKQGQVPCDCCLGNKFKASKTCLVCLASYCETHLEPHLRVAALRRHKLTNPVRNLEDQICKKHNRMLELFCMNDQTCVCVLCTEHHSHHTIPLEEALRDKRAQMGKKKVVVQKSKHRLGKKGQKPKEPVQTKRKGEDEAMSNCVALNQMQDHPMWWLPDSVPGNGTLSKWRFYLELVAEESDLGGVTEPMRGTKAFVPNPNNGNWVVRVGAVPNNKSQHIIPTHCFLVKKIKRVVVYVNYDNGSVSFYDADADIIAFHFTGFHFNEMVYLFYCPEDSWFNRLQEKAQNIKAWSQLPDTIFVFRCIGLFFVVVVFFAFCN</sequence>
<dbReference type="InterPro" id="IPR027370">
    <property type="entry name" value="Znf-RING_euk"/>
</dbReference>
<feature type="compositionally biased region" description="Basic and acidic residues" evidence="5">
    <location>
        <begin position="213"/>
        <end position="226"/>
    </location>
</feature>
<dbReference type="PROSITE" id="PS50119">
    <property type="entry name" value="ZF_BBOX"/>
    <property type="match status" value="1"/>
</dbReference>
<dbReference type="Gene3D" id="4.10.830.40">
    <property type="match status" value="1"/>
</dbReference>
<keyword evidence="6" id="KW-0812">Transmembrane</keyword>
<evidence type="ECO:0000256" key="1">
    <source>
        <dbReference type="ARBA" id="ARBA00022723"/>
    </source>
</evidence>
<organism evidence="9 10">
    <name type="scientific">Cyclopterus lumpus</name>
    <name type="common">Lumpsucker</name>
    <dbReference type="NCBI Taxonomy" id="8103"/>
    <lineage>
        <taxon>Eukaryota</taxon>
        <taxon>Metazoa</taxon>
        <taxon>Chordata</taxon>
        <taxon>Craniata</taxon>
        <taxon>Vertebrata</taxon>
        <taxon>Euteleostomi</taxon>
        <taxon>Actinopterygii</taxon>
        <taxon>Neopterygii</taxon>
        <taxon>Teleostei</taxon>
        <taxon>Neoteleostei</taxon>
        <taxon>Acanthomorphata</taxon>
        <taxon>Eupercaria</taxon>
        <taxon>Perciformes</taxon>
        <taxon>Cottioidei</taxon>
        <taxon>Cottales</taxon>
        <taxon>Cyclopteridae</taxon>
        <taxon>Cyclopterus</taxon>
    </lineage>
</organism>
<dbReference type="SMART" id="SM00336">
    <property type="entry name" value="BBOX"/>
    <property type="match status" value="1"/>
</dbReference>
<dbReference type="InterPro" id="IPR000315">
    <property type="entry name" value="Znf_B-box"/>
</dbReference>
<proteinExistence type="predicted"/>
<dbReference type="Pfam" id="PF13445">
    <property type="entry name" value="zf-RING_UBOX"/>
    <property type="match status" value="1"/>
</dbReference>
<dbReference type="InterPro" id="IPR013320">
    <property type="entry name" value="ConA-like_dom_sf"/>
</dbReference>
<feature type="domain" description="RING-type" evidence="7">
    <location>
        <begin position="15"/>
        <end position="55"/>
    </location>
</feature>
<dbReference type="Gene3D" id="3.30.40.10">
    <property type="entry name" value="Zinc/RING finger domain, C3HC4 (zinc finger)"/>
    <property type="match status" value="1"/>
</dbReference>
<dbReference type="PANTHER" id="PTHR25465">
    <property type="entry name" value="B-BOX DOMAIN CONTAINING"/>
    <property type="match status" value="1"/>
</dbReference>
<reference evidence="9" key="1">
    <citation type="submission" date="2025-08" db="UniProtKB">
        <authorList>
            <consortium name="Ensembl"/>
        </authorList>
    </citation>
    <scope>IDENTIFICATION</scope>
</reference>
<feature type="region of interest" description="Disordered" evidence="5">
    <location>
        <begin position="191"/>
        <end position="227"/>
    </location>
</feature>
<evidence type="ECO:0000259" key="8">
    <source>
        <dbReference type="PROSITE" id="PS50119"/>
    </source>
</evidence>
<feature type="transmembrane region" description="Helical" evidence="6">
    <location>
        <begin position="389"/>
        <end position="407"/>
    </location>
</feature>
<evidence type="ECO:0000313" key="10">
    <source>
        <dbReference type="Proteomes" id="UP000694565"/>
    </source>
</evidence>
<dbReference type="OrthoDB" id="6105938at2759"/>
<dbReference type="InterPro" id="IPR013083">
    <property type="entry name" value="Znf_RING/FYVE/PHD"/>
</dbReference>
<dbReference type="AlphaFoldDB" id="A0A8C2X5F9"/>
<reference evidence="9" key="2">
    <citation type="submission" date="2025-09" db="UniProtKB">
        <authorList>
            <consortium name="Ensembl"/>
        </authorList>
    </citation>
    <scope>IDENTIFICATION</scope>
</reference>
<evidence type="ECO:0000313" key="9">
    <source>
        <dbReference type="Ensembl" id="ENSCLMP00005013708.1"/>
    </source>
</evidence>
<evidence type="ECO:0000259" key="7">
    <source>
        <dbReference type="PROSITE" id="PS50089"/>
    </source>
</evidence>
<gene>
    <name evidence="9" type="primary">LOC117745690</name>
</gene>
<dbReference type="Proteomes" id="UP000694565">
    <property type="component" value="Unplaced"/>
</dbReference>
<dbReference type="InterPro" id="IPR043136">
    <property type="entry name" value="B30.2/SPRY_sf"/>
</dbReference>
<dbReference type="InterPro" id="IPR051051">
    <property type="entry name" value="E3_ubiq-ligase_TRIM/RNF"/>
</dbReference>
<dbReference type="InterPro" id="IPR001841">
    <property type="entry name" value="Znf_RING"/>
</dbReference>
<accession>A0A8C2X5F9</accession>
<dbReference type="Gene3D" id="2.60.120.920">
    <property type="match status" value="1"/>
</dbReference>
<keyword evidence="10" id="KW-1185">Reference proteome</keyword>
<dbReference type="GeneTree" id="ENSGT01040000240385"/>
<feature type="compositionally biased region" description="Basic residues" evidence="5">
    <location>
        <begin position="192"/>
        <end position="212"/>
    </location>
</feature>
<dbReference type="Gene3D" id="3.30.160.60">
    <property type="entry name" value="Classic Zinc Finger"/>
    <property type="match status" value="1"/>
</dbReference>
<dbReference type="GeneID" id="117745690"/>
<evidence type="ECO:0000256" key="3">
    <source>
        <dbReference type="ARBA" id="ARBA00022833"/>
    </source>
</evidence>
<keyword evidence="2 4" id="KW-0863">Zinc-finger</keyword>
<name>A0A8C2X5F9_CYCLU</name>
<keyword evidence="6" id="KW-1133">Transmembrane helix</keyword>
<keyword evidence="3" id="KW-0862">Zinc</keyword>
<dbReference type="PROSITE" id="PS50089">
    <property type="entry name" value="ZF_RING_2"/>
    <property type="match status" value="1"/>
</dbReference>